<feature type="region of interest" description="Disordered" evidence="1">
    <location>
        <begin position="1"/>
        <end position="26"/>
    </location>
</feature>
<protein>
    <submittedName>
        <fullName evidence="2">Uncharacterized protein</fullName>
    </submittedName>
</protein>
<accession>A0A2P6PDI0</accession>
<gene>
    <name evidence="2" type="ORF">RchiOBHm_Chr7g0223171</name>
</gene>
<name>A0A2P6PDI0_ROSCH</name>
<dbReference type="EMBL" id="PDCK01000045">
    <property type="protein sequence ID" value="PRQ19982.1"/>
    <property type="molecule type" value="Genomic_DNA"/>
</dbReference>
<evidence type="ECO:0000256" key="1">
    <source>
        <dbReference type="SAM" id="MobiDB-lite"/>
    </source>
</evidence>
<proteinExistence type="predicted"/>
<feature type="compositionally biased region" description="Basic and acidic residues" evidence="1">
    <location>
        <begin position="1"/>
        <end position="24"/>
    </location>
</feature>
<sequence length="161" mass="19389">MRTEGKRERRRSENDRKKKQEEERRKRKGGFLWERLASNREKVRNKERDTERDDCDGLLEVGYCNKVLEEDLYTYRVFNKDLGQLGCFVLIKTFRTGLLQTKFATFIWPHIWFDWMTLECVTVAFWVLYAKKKICLQLWVHIVKLADNIWSSVGYALPKFA</sequence>
<evidence type="ECO:0000313" key="3">
    <source>
        <dbReference type="Proteomes" id="UP000238479"/>
    </source>
</evidence>
<organism evidence="2 3">
    <name type="scientific">Rosa chinensis</name>
    <name type="common">China rose</name>
    <dbReference type="NCBI Taxonomy" id="74649"/>
    <lineage>
        <taxon>Eukaryota</taxon>
        <taxon>Viridiplantae</taxon>
        <taxon>Streptophyta</taxon>
        <taxon>Embryophyta</taxon>
        <taxon>Tracheophyta</taxon>
        <taxon>Spermatophyta</taxon>
        <taxon>Magnoliopsida</taxon>
        <taxon>eudicotyledons</taxon>
        <taxon>Gunneridae</taxon>
        <taxon>Pentapetalae</taxon>
        <taxon>rosids</taxon>
        <taxon>fabids</taxon>
        <taxon>Rosales</taxon>
        <taxon>Rosaceae</taxon>
        <taxon>Rosoideae</taxon>
        <taxon>Rosoideae incertae sedis</taxon>
        <taxon>Rosa</taxon>
    </lineage>
</organism>
<evidence type="ECO:0000313" key="2">
    <source>
        <dbReference type="EMBL" id="PRQ19982.1"/>
    </source>
</evidence>
<dbReference type="Gramene" id="PRQ19982">
    <property type="protein sequence ID" value="PRQ19982"/>
    <property type="gene ID" value="RchiOBHm_Chr7g0223171"/>
</dbReference>
<keyword evidence="3" id="KW-1185">Reference proteome</keyword>
<dbReference type="AlphaFoldDB" id="A0A2P6PDI0"/>
<comment type="caution">
    <text evidence="2">The sequence shown here is derived from an EMBL/GenBank/DDBJ whole genome shotgun (WGS) entry which is preliminary data.</text>
</comment>
<dbReference type="Proteomes" id="UP000238479">
    <property type="component" value="Chromosome 7"/>
</dbReference>
<reference evidence="2 3" key="1">
    <citation type="journal article" date="2018" name="Nat. Genet.">
        <title>The Rosa genome provides new insights in the design of modern roses.</title>
        <authorList>
            <person name="Bendahmane M."/>
        </authorList>
    </citation>
    <scope>NUCLEOTIDE SEQUENCE [LARGE SCALE GENOMIC DNA]</scope>
    <source>
        <strain evidence="3">cv. Old Blush</strain>
    </source>
</reference>